<evidence type="ECO:0000256" key="1">
    <source>
        <dbReference type="SAM" id="MobiDB-lite"/>
    </source>
</evidence>
<feature type="non-terminal residue" evidence="2">
    <location>
        <position position="1"/>
    </location>
</feature>
<feature type="compositionally biased region" description="Polar residues" evidence="1">
    <location>
        <begin position="26"/>
        <end position="42"/>
    </location>
</feature>
<dbReference type="EMBL" id="UOEW01000337">
    <property type="protein sequence ID" value="VAW42018.1"/>
    <property type="molecule type" value="Genomic_DNA"/>
</dbReference>
<dbReference type="AlphaFoldDB" id="A0A3B0VEH3"/>
<sequence length="69" mass="7313">STSLFSMSPLTTQLDNNFQQICLKTHGEGTNNKTHGEGTNNKTHGEGTGDKTGGEGTGDKLYCQVIPKS</sequence>
<gene>
    <name evidence="2" type="ORF">MNBD_GAMMA01-31</name>
</gene>
<accession>A0A3B0VEH3</accession>
<evidence type="ECO:0000313" key="2">
    <source>
        <dbReference type="EMBL" id="VAW42018.1"/>
    </source>
</evidence>
<feature type="region of interest" description="Disordered" evidence="1">
    <location>
        <begin position="26"/>
        <end position="61"/>
    </location>
</feature>
<name>A0A3B0VEH3_9ZZZZ</name>
<proteinExistence type="predicted"/>
<organism evidence="2">
    <name type="scientific">hydrothermal vent metagenome</name>
    <dbReference type="NCBI Taxonomy" id="652676"/>
    <lineage>
        <taxon>unclassified sequences</taxon>
        <taxon>metagenomes</taxon>
        <taxon>ecological metagenomes</taxon>
    </lineage>
</organism>
<protein>
    <submittedName>
        <fullName evidence="2">Uncharacterized protein</fullName>
    </submittedName>
</protein>
<feature type="compositionally biased region" description="Basic and acidic residues" evidence="1">
    <location>
        <begin position="43"/>
        <end position="53"/>
    </location>
</feature>
<reference evidence="2" key="1">
    <citation type="submission" date="2018-06" db="EMBL/GenBank/DDBJ databases">
        <authorList>
            <person name="Zhirakovskaya E."/>
        </authorList>
    </citation>
    <scope>NUCLEOTIDE SEQUENCE</scope>
</reference>